<keyword evidence="3" id="KW-1185">Reference proteome</keyword>
<accession>A0ABP0NP94</accession>
<name>A0ABP0NP94_9DINO</name>
<feature type="chain" id="PRO_5046847814" description="Peptide-O-fucosyltransferase" evidence="1">
    <location>
        <begin position="23"/>
        <end position="1082"/>
    </location>
</feature>
<comment type="caution">
    <text evidence="2">The sequence shown here is derived from an EMBL/GenBank/DDBJ whole genome shotgun (WGS) entry which is preliminary data.</text>
</comment>
<dbReference type="CDD" id="cd11296">
    <property type="entry name" value="O-FucT_like"/>
    <property type="match status" value="1"/>
</dbReference>
<dbReference type="EMBL" id="CAXAMN010022028">
    <property type="protein sequence ID" value="CAK9065608.1"/>
    <property type="molecule type" value="Genomic_DNA"/>
</dbReference>
<reference evidence="2 3" key="1">
    <citation type="submission" date="2024-02" db="EMBL/GenBank/DDBJ databases">
        <authorList>
            <person name="Chen Y."/>
            <person name="Shah S."/>
            <person name="Dougan E. K."/>
            <person name="Thang M."/>
            <person name="Chan C."/>
        </authorList>
    </citation>
    <scope>NUCLEOTIDE SEQUENCE [LARGE SCALE GENOMIC DNA]</scope>
</reference>
<proteinExistence type="predicted"/>
<protein>
    <recommendedName>
        <fullName evidence="4">Peptide-O-fucosyltransferase</fullName>
    </recommendedName>
</protein>
<evidence type="ECO:0000313" key="3">
    <source>
        <dbReference type="Proteomes" id="UP001642484"/>
    </source>
</evidence>
<keyword evidence="1" id="KW-0732">Signal</keyword>
<dbReference type="Proteomes" id="UP001642484">
    <property type="component" value="Unassembled WGS sequence"/>
</dbReference>
<dbReference type="Gene3D" id="3.40.50.11350">
    <property type="match status" value="1"/>
</dbReference>
<organism evidence="2 3">
    <name type="scientific">Durusdinium trenchii</name>
    <dbReference type="NCBI Taxonomy" id="1381693"/>
    <lineage>
        <taxon>Eukaryota</taxon>
        <taxon>Sar</taxon>
        <taxon>Alveolata</taxon>
        <taxon>Dinophyceae</taxon>
        <taxon>Suessiales</taxon>
        <taxon>Symbiodiniaceae</taxon>
        <taxon>Durusdinium</taxon>
    </lineage>
</organism>
<feature type="signal peptide" evidence="1">
    <location>
        <begin position="1"/>
        <end position="22"/>
    </location>
</feature>
<evidence type="ECO:0000313" key="2">
    <source>
        <dbReference type="EMBL" id="CAK9065608.1"/>
    </source>
</evidence>
<sequence>MGATVHAWNLLLGAVLVDMVRCDTGTAVSCCLVLKRKRDCRLRRTLVLFWRSVDWPLGDLDGASLRLRFRTPLVDLNRQVVLTLAEKDQIILRVLWAWQEDSAVQRREETVVILGKNWLAPGSFCKLELHISLQDTYLKINEFNLGSLQLPISKNSSLQLHVGKAVKAADVDFLGHLFEVATWRGHAPVRRAWRPHSCPNLQVSLWLNLRARAMQVLQCAFSPACTLKSAPGRYLLTMADEILDRDLGDLSEVKNQCPVGFALAHAVSLFFGYLMEGDPMQTYGSVKFAARLLNLNETSKEHIFGGTRPLLWLRLLGALSRRRIVDLLNMPSISGPTSLRGAFWISAGGNHSVSHLHVKEVEAGVASRLCFEIRHESDHLALLRNSVETLATAGLFARGGKLVVRLRGCAGAWSDPGAPQGWYLWWLQRRFGSSALVLCDMKAHGCEGLTVLLHSSWHLLPFRSEHVWRKLREAAELLNGGPEIFAMSLMEKSMQGLSALGRGGSALQRHSDWKTFVLAAPALSRDWNFKEAARTLTDIYNLFAETGANSTYWSVQEMVEAVQWCAHPQPPFPRYPCAPRSWWTKELPGGSESEEDVWLLRSPNSGSGDRIALSSGLFQKTDGTSYDHSTSAKSALGIPPCYACHQAELNSKPFTLYISVLDVLGPCRELFSNLVLDTLEALQFASFQGPEVVLVEPFISNAVWRQFGEGDAELLHKAKPNASIYKFWNEAGACGLRFGSVTPFGDLFDWRHLTQWLMEVRGIRGQISWEQFLRETGGQIDVLAMQAPHVDDGKSLPCADSKEEATLRFYQTELRVRRRVCVRSTKHTQGFELRFLDDGRLAEVVQSAVAQAKSERKTWTAVGLYLYWVEGAERARLHPGRYGLLSSHTFYTSIWTGLRFAPAILRRAAVVAQQMGLLLRTRTQSRAGAFLAVHWRKGDWFLGPHPRKLEQAQLAEPGAFALRLKSFLQETKLQRLFLMSNAAPGSEAVAKLRDELNGTAELLQAPFLPGQENNLRQLCVEMAIASAADFFVAFGDGLIQGHVSMPSLLVLQMRTHAESWPIDSNAFSFASPELFGSDWLGL</sequence>
<evidence type="ECO:0000256" key="1">
    <source>
        <dbReference type="SAM" id="SignalP"/>
    </source>
</evidence>
<evidence type="ECO:0008006" key="4">
    <source>
        <dbReference type="Google" id="ProtNLM"/>
    </source>
</evidence>
<gene>
    <name evidence="2" type="ORF">CCMP2556_LOCUS32245</name>
</gene>